<dbReference type="PANTHER" id="PTHR15379">
    <property type="entry name" value="CELL GROWTH REGULATOR WITH RING FINGER DOMAIN PROTEIN 1"/>
    <property type="match status" value="1"/>
</dbReference>
<dbReference type="InterPro" id="IPR001841">
    <property type="entry name" value="Znf_RING"/>
</dbReference>
<evidence type="ECO:0000256" key="3">
    <source>
        <dbReference type="PROSITE-ProRule" id="PRU00175"/>
    </source>
</evidence>
<dbReference type="InterPro" id="IPR042496">
    <property type="entry name" value="CGRF1"/>
</dbReference>
<dbReference type="CDD" id="cd16787">
    <property type="entry name" value="mRING-HC-C3HC5_CGRF1"/>
    <property type="match status" value="1"/>
</dbReference>
<keyword evidence="1 3" id="KW-0479">Metal-binding</keyword>
<feature type="domain" description="RING-type" evidence="4">
    <location>
        <begin position="225"/>
        <end position="260"/>
    </location>
</feature>
<accession>A0ABM1EWT8</accession>
<evidence type="ECO:0000313" key="6">
    <source>
        <dbReference type="RefSeq" id="XP_014676659.1"/>
    </source>
</evidence>
<reference evidence="6" key="1">
    <citation type="submission" date="2025-08" db="UniProtKB">
        <authorList>
            <consortium name="RefSeq"/>
        </authorList>
    </citation>
    <scope>IDENTIFICATION</scope>
</reference>
<keyword evidence="2" id="KW-0862">Zinc</keyword>
<dbReference type="RefSeq" id="XP_014676659.1">
    <property type="nucleotide sequence ID" value="XM_014821173.1"/>
</dbReference>
<protein>
    <submittedName>
        <fullName evidence="6">Cell growth regulator with RING finger domain protein 1-like isoform X1</fullName>
    </submittedName>
</protein>
<name>A0ABM1EWT8_PRICU</name>
<dbReference type="Pfam" id="PF13920">
    <property type="entry name" value="zf-C3HC4_3"/>
    <property type="match status" value="1"/>
</dbReference>
<dbReference type="GeneID" id="106816549"/>
<evidence type="ECO:0000259" key="4">
    <source>
        <dbReference type="PROSITE" id="PS50089"/>
    </source>
</evidence>
<dbReference type="Gene3D" id="3.30.40.10">
    <property type="entry name" value="Zinc/RING finger domain, C3HC4 (zinc finger)"/>
    <property type="match status" value="1"/>
</dbReference>
<dbReference type="PANTHER" id="PTHR15379:SF2">
    <property type="entry name" value="CELL GROWTH REGULATOR WITH RING FINGER DOMAIN PROTEIN 1"/>
    <property type="match status" value="1"/>
</dbReference>
<proteinExistence type="predicted"/>
<dbReference type="PROSITE" id="PS50089">
    <property type="entry name" value="ZF_RING_2"/>
    <property type="match status" value="1"/>
</dbReference>
<dbReference type="InterPro" id="IPR013083">
    <property type="entry name" value="Znf_RING/FYVE/PHD"/>
</dbReference>
<sequence length="311" mass="35425">MAIFIIRMNGFDRFHNTSPIHHMTEAQPIQVMGIHNPFVLSLQDPENTTWTSGVKLKLSCMEKCHIQAYWGVLVHPFYHQLYSQWQTFEARVESHELFANSSKCSSERVWLDEGQEQCLTFKPPSHATAEWETETSRPRSRYPLVVVVVTVSETAAEELQHQPHKIMAYVAVIHVKDSTYPEQSCVFSQFVKTASGQVCTLQQMYMSNEPSSTATDYDDVGGGTCVVCQQAAVTHTLLPCRHACACHSCFRHLDKCPMCRGNIESYFVIEGVSEARETEDEETSSTLIHRPSLMTRFHQLNDRLTERLGFT</sequence>
<keyword evidence="5" id="KW-1185">Reference proteome</keyword>
<gene>
    <name evidence="6" type="primary">LOC106816549</name>
</gene>
<keyword evidence="1 3" id="KW-0863">Zinc-finger</keyword>
<organism evidence="5 6">
    <name type="scientific">Priapulus caudatus</name>
    <name type="common">Priapulid worm</name>
    <dbReference type="NCBI Taxonomy" id="37621"/>
    <lineage>
        <taxon>Eukaryota</taxon>
        <taxon>Metazoa</taxon>
        <taxon>Ecdysozoa</taxon>
        <taxon>Scalidophora</taxon>
        <taxon>Priapulida</taxon>
        <taxon>Priapulimorpha</taxon>
        <taxon>Priapulimorphida</taxon>
        <taxon>Priapulidae</taxon>
        <taxon>Priapulus</taxon>
    </lineage>
</organism>
<evidence type="ECO:0000313" key="5">
    <source>
        <dbReference type="Proteomes" id="UP000695022"/>
    </source>
</evidence>
<dbReference type="Proteomes" id="UP000695022">
    <property type="component" value="Unplaced"/>
</dbReference>
<evidence type="ECO:0000256" key="1">
    <source>
        <dbReference type="ARBA" id="ARBA00022771"/>
    </source>
</evidence>
<dbReference type="SUPFAM" id="SSF57850">
    <property type="entry name" value="RING/U-box"/>
    <property type="match status" value="1"/>
</dbReference>
<evidence type="ECO:0000256" key="2">
    <source>
        <dbReference type="ARBA" id="ARBA00022833"/>
    </source>
</evidence>